<evidence type="ECO:0000313" key="4">
    <source>
        <dbReference type="Proteomes" id="UP000055060"/>
    </source>
</evidence>
<dbReference type="SUPFAM" id="SSF52172">
    <property type="entry name" value="CheY-like"/>
    <property type="match status" value="1"/>
</dbReference>
<accession>A0A0S7BGZ1</accession>
<proteinExistence type="predicted"/>
<dbReference type="EMBL" id="DF967972">
    <property type="protein sequence ID" value="GAP13314.1"/>
    <property type="molecule type" value="Genomic_DNA"/>
</dbReference>
<gene>
    <name evidence="3" type="ORF">LARV_01067</name>
</gene>
<keyword evidence="4" id="KW-1185">Reference proteome</keyword>
<dbReference type="PROSITE" id="PS50110">
    <property type="entry name" value="RESPONSE_REGULATORY"/>
    <property type="match status" value="1"/>
</dbReference>
<dbReference type="OrthoDB" id="9807846at2"/>
<dbReference type="InterPro" id="IPR011006">
    <property type="entry name" value="CheY-like_superfamily"/>
</dbReference>
<evidence type="ECO:0000256" key="1">
    <source>
        <dbReference type="PROSITE-ProRule" id="PRU00169"/>
    </source>
</evidence>
<feature type="modified residue" description="4-aspartylphosphate" evidence="1">
    <location>
        <position position="10"/>
    </location>
</feature>
<evidence type="ECO:0000259" key="2">
    <source>
        <dbReference type="PROSITE" id="PS50110"/>
    </source>
</evidence>
<dbReference type="STRING" id="360412.LARV_01067"/>
<dbReference type="InterPro" id="IPR001789">
    <property type="entry name" value="Sig_transdc_resp-reg_receiver"/>
</dbReference>
<reference evidence="3" key="1">
    <citation type="submission" date="2015-07" db="EMBL/GenBank/DDBJ databases">
        <title>Draft Genome Sequences of Anaerolinea thermolimosa IMO-1, Bellilinea caldifistulae GOMI-1, Leptolinea tardivitalis YMTK-2, Levilinea saccharolytica KIBI-1,Longilinea arvoryzae KOME-1, Previously Described as Members of the Anaerolineaceae (Chloroflexi).</title>
        <authorList>
            <person name="Sekiguchi Y."/>
            <person name="Ohashi A."/>
            <person name="Matsuura N."/>
            <person name="Tourlousse M.D."/>
        </authorList>
    </citation>
    <scope>NUCLEOTIDE SEQUENCE [LARGE SCALE GENOMIC DNA]</scope>
    <source>
        <strain evidence="3">KOME-1</strain>
    </source>
</reference>
<dbReference type="AlphaFoldDB" id="A0A0S7BGZ1"/>
<dbReference type="Gene3D" id="3.40.50.2300">
    <property type="match status" value="1"/>
</dbReference>
<sequence>MIETAIQPIDIMLVLPGDELWGAEQLRADLAAAGLRLMAEDEFRNGEQNGHRKPAAILVFLLGQLEQDVAVCRKWVSLRQGPVIAVSKQNAEDYVLALFAAGVEDVVQRPIKSHELAARIRSILRRLQPALIKTQPRSVLPGIPNASASLPKRRTSRIQWSLSGLHKCLTPKNRIR</sequence>
<protein>
    <recommendedName>
        <fullName evidence="2">Response regulatory domain-containing protein</fullName>
    </recommendedName>
</protein>
<name>A0A0S7BGZ1_9CHLR</name>
<keyword evidence="1" id="KW-0597">Phosphoprotein</keyword>
<dbReference type="Proteomes" id="UP000055060">
    <property type="component" value="Unassembled WGS sequence"/>
</dbReference>
<evidence type="ECO:0000313" key="3">
    <source>
        <dbReference type="EMBL" id="GAP13314.1"/>
    </source>
</evidence>
<dbReference type="RefSeq" id="WP_075072660.1">
    <property type="nucleotide sequence ID" value="NZ_DF967972.1"/>
</dbReference>
<organism evidence="3">
    <name type="scientific">Longilinea arvoryzae</name>
    <dbReference type="NCBI Taxonomy" id="360412"/>
    <lineage>
        <taxon>Bacteria</taxon>
        <taxon>Bacillati</taxon>
        <taxon>Chloroflexota</taxon>
        <taxon>Anaerolineae</taxon>
        <taxon>Anaerolineales</taxon>
        <taxon>Anaerolineaceae</taxon>
        <taxon>Longilinea</taxon>
    </lineage>
</organism>
<dbReference type="GO" id="GO:0000160">
    <property type="term" value="P:phosphorelay signal transduction system"/>
    <property type="evidence" value="ECO:0007669"/>
    <property type="project" value="InterPro"/>
</dbReference>
<feature type="domain" description="Response regulatory" evidence="2">
    <location>
        <begin position="1"/>
        <end position="124"/>
    </location>
</feature>